<dbReference type="Gene3D" id="2.60.120.1000">
    <property type="match status" value="1"/>
</dbReference>
<evidence type="ECO:0000256" key="4">
    <source>
        <dbReference type="ARBA" id="ARBA00023157"/>
    </source>
</evidence>
<dbReference type="InterPro" id="IPR036056">
    <property type="entry name" value="Fibrinogen-like_C"/>
</dbReference>
<keyword evidence="4" id="KW-1015">Disulfide bond</keyword>
<dbReference type="NCBIfam" id="NF040941">
    <property type="entry name" value="GGGWT_bact"/>
    <property type="match status" value="1"/>
</dbReference>
<name>A0AAU9X652_9CNID</name>
<dbReference type="GO" id="GO:0005615">
    <property type="term" value="C:extracellular space"/>
    <property type="evidence" value="ECO:0007669"/>
    <property type="project" value="TreeGrafter"/>
</dbReference>
<dbReference type="GO" id="GO:0005581">
    <property type="term" value="C:collagen trimer"/>
    <property type="evidence" value="ECO:0007669"/>
    <property type="project" value="UniProtKB-KW"/>
</dbReference>
<proteinExistence type="predicted"/>
<keyword evidence="2" id="KW-0964">Secreted</keyword>
<protein>
    <recommendedName>
        <fullName evidence="5">Fibrinogen C-terminal domain-containing protein</fullName>
    </recommendedName>
</protein>
<comment type="subcellular location">
    <subcellularLocation>
        <location evidence="1">Secreted</location>
    </subcellularLocation>
</comment>
<feature type="domain" description="Fibrinogen C-terminal" evidence="5">
    <location>
        <begin position="2"/>
        <end position="55"/>
    </location>
</feature>
<evidence type="ECO:0000313" key="6">
    <source>
        <dbReference type="EMBL" id="CAH3136626.1"/>
    </source>
</evidence>
<dbReference type="Pfam" id="PF01410">
    <property type="entry name" value="COLFI"/>
    <property type="match status" value="1"/>
</dbReference>
<dbReference type="PROSITE" id="PS51406">
    <property type="entry name" value="FIBRINOGEN_C_2"/>
    <property type="match status" value="1"/>
</dbReference>
<evidence type="ECO:0000256" key="2">
    <source>
        <dbReference type="ARBA" id="ARBA00022525"/>
    </source>
</evidence>
<gene>
    <name evidence="6" type="ORF">PMEA_00017453</name>
</gene>
<dbReference type="GO" id="GO:0070492">
    <property type="term" value="F:oligosaccharide binding"/>
    <property type="evidence" value="ECO:0007669"/>
    <property type="project" value="TreeGrafter"/>
</dbReference>
<dbReference type="Proteomes" id="UP001159428">
    <property type="component" value="Unassembled WGS sequence"/>
</dbReference>
<dbReference type="InterPro" id="IPR002181">
    <property type="entry name" value="Fibrinogen_a/b/g_C_dom"/>
</dbReference>
<feature type="non-terminal residue" evidence="6">
    <location>
        <position position="1"/>
    </location>
</feature>
<reference evidence="6 7" key="1">
    <citation type="submission" date="2022-05" db="EMBL/GenBank/DDBJ databases">
        <authorList>
            <consortium name="Genoscope - CEA"/>
            <person name="William W."/>
        </authorList>
    </citation>
    <scope>NUCLEOTIDE SEQUENCE [LARGE SCALE GENOMIC DNA]</scope>
</reference>
<keyword evidence="7" id="KW-1185">Reference proteome</keyword>
<evidence type="ECO:0000256" key="3">
    <source>
        <dbReference type="ARBA" id="ARBA00023119"/>
    </source>
</evidence>
<dbReference type="InterPro" id="IPR000885">
    <property type="entry name" value="Fib_collagen_C"/>
</dbReference>
<evidence type="ECO:0000313" key="7">
    <source>
        <dbReference type="Proteomes" id="UP001159428"/>
    </source>
</evidence>
<dbReference type="PANTHER" id="PTHR16146">
    <property type="entry name" value="INTELECTIN"/>
    <property type="match status" value="1"/>
</dbReference>
<evidence type="ECO:0000256" key="1">
    <source>
        <dbReference type="ARBA" id="ARBA00004613"/>
    </source>
</evidence>
<organism evidence="6 7">
    <name type="scientific">Pocillopora meandrina</name>
    <dbReference type="NCBI Taxonomy" id="46732"/>
    <lineage>
        <taxon>Eukaryota</taxon>
        <taxon>Metazoa</taxon>
        <taxon>Cnidaria</taxon>
        <taxon>Anthozoa</taxon>
        <taxon>Hexacorallia</taxon>
        <taxon>Scleractinia</taxon>
        <taxon>Astrocoeniina</taxon>
        <taxon>Pocilloporidae</taxon>
        <taxon>Pocillopora</taxon>
    </lineage>
</organism>
<dbReference type="AlphaFoldDB" id="A0AAU9X652"/>
<evidence type="ECO:0000259" key="5">
    <source>
        <dbReference type="PROSITE" id="PS51406"/>
    </source>
</evidence>
<accession>A0AAU9X652</accession>
<dbReference type="PANTHER" id="PTHR16146:SF46">
    <property type="entry name" value="INTELECTIN-1A-RELATED"/>
    <property type="match status" value="1"/>
</dbReference>
<dbReference type="EMBL" id="CALNXJ010000030">
    <property type="protein sequence ID" value="CAH3136626.1"/>
    <property type="molecule type" value="Genomic_DNA"/>
</dbReference>
<dbReference type="SUPFAM" id="SSF56496">
    <property type="entry name" value="Fibrinogen C-terminal domain-like"/>
    <property type="match status" value="1"/>
</dbReference>
<dbReference type="GO" id="GO:0005201">
    <property type="term" value="F:extracellular matrix structural constituent"/>
    <property type="evidence" value="ECO:0007669"/>
    <property type="project" value="InterPro"/>
</dbReference>
<keyword evidence="3" id="KW-0176">Collagen</keyword>
<sequence>GFSKDFAALTCKELKQKLPSVVSGVYWIDPDGGSHSNAFQAYCDQLTDGGGWTLVYSYTLRDYSHFTAASNAVVPRPSWSAGGSNVRVSKTVPLSETHYEAMDFALWGSVGKETLIKSNINNWFACKEGTGSIVKQKKGSIHCKLVKQVAKNCGGAVPKSWKFHANGPSFSGGGQFYYFDGSKSSHWPTHDPCGTNRANQLKNVPNPHGNIFIR</sequence>
<comment type="caution">
    <text evidence="6">The sequence shown here is derived from an EMBL/GenBank/DDBJ whole genome shotgun (WGS) entry which is preliminary data.</text>
</comment>